<dbReference type="AlphaFoldDB" id="A0A6A6G0Y7"/>
<dbReference type="OrthoDB" id="278300at2759"/>
<dbReference type="InterPro" id="IPR007356">
    <property type="entry name" value="tRNA_m1G_MeTrfase_euk"/>
</dbReference>
<evidence type="ECO:0000313" key="11">
    <source>
        <dbReference type="EMBL" id="KAF2219406.1"/>
    </source>
</evidence>
<feature type="region of interest" description="Disordered" evidence="9">
    <location>
        <begin position="358"/>
        <end position="399"/>
    </location>
</feature>
<evidence type="ECO:0000256" key="1">
    <source>
        <dbReference type="ARBA" id="ARBA00012797"/>
    </source>
</evidence>
<feature type="region of interest" description="Disordered" evidence="9">
    <location>
        <begin position="1"/>
        <end position="53"/>
    </location>
</feature>
<proteinExistence type="predicted"/>
<dbReference type="GO" id="GO:0002939">
    <property type="term" value="P:tRNA N1-guanine methylation"/>
    <property type="evidence" value="ECO:0007669"/>
    <property type="project" value="TreeGrafter"/>
</dbReference>
<evidence type="ECO:0000256" key="5">
    <source>
        <dbReference type="ARBA" id="ARBA00022691"/>
    </source>
</evidence>
<feature type="compositionally biased region" description="Basic and acidic residues" evidence="9">
    <location>
        <begin position="1"/>
        <end position="22"/>
    </location>
</feature>
<evidence type="ECO:0000313" key="12">
    <source>
        <dbReference type="Proteomes" id="UP000799538"/>
    </source>
</evidence>
<evidence type="ECO:0000256" key="9">
    <source>
        <dbReference type="SAM" id="MobiDB-lite"/>
    </source>
</evidence>
<keyword evidence="12" id="KW-1185">Reference proteome</keyword>
<sequence>MDSDERPTKLRKLDHDSNKILDVDEAPTTQNVSSNPPPVANPPSTITANDPSTPSDIATLESLRPNLKDPTLRALAVSNPGLSKNQLKKLRRQQEWDAAAPTRRLKRKVEIARRKETKRTQRAALLASGIDPMSLHKGSHRPRAVQLPVTIVVDCSFDNLMSDGERTSLGAQVTRAYSDNKHARWRAHLVVSSWGGRLRERFEGVLRGHYRGWRGVRFEEEGFGMVVERARGWMGEGDEGGRLAGPFEREEEVKPGLQEQGEVVYLSSESPDTLTELKPYSTYIIGGLVDKNREKGICYKRAKEAGIKTARLPIGDYLQMASRKVLATNHVVEIMLKWLEYEDWGKAFLEVIPKRKGGQLKDEGKNGGGEQADSGSEIEADDVENGARAANGSALNSTT</sequence>
<dbReference type="InterPro" id="IPR028564">
    <property type="entry name" value="MT_TRM10-typ"/>
</dbReference>
<evidence type="ECO:0000256" key="3">
    <source>
        <dbReference type="ARBA" id="ARBA00022603"/>
    </source>
</evidence>
<evidence type="ECO:0000256" key="8">
    <source>
        <dbReference type="ARBA" id="ARBA00048434"/>
    </source>
</evidence>
<dbReference type="PANTHER" id="PTHR13563">
    <property type="entry name" value="TRNA (GUANINE-9-) METHYLTRANSFERASE"/>
    <property type="match status" value="1"/>
</dbReference>
<evidence type="ECO:0000256" key="4">
    <source>
        <dbReference type="ARBA" id="ARBA00022679"/>
    </source>
</evidence>
<dbReference type="GO" id="GO:0005634">
    <property type="term" value="C:nucleus"/>
    <property type="evidence" value="ECO:0007669"/>
    <property type="project" value="TreeGrafter"/>
</dbReference>
<accession>A0A6A6G0Y7</accession>
<dbReference type="GO" id="GO:0000049">
    <property type="term" value="F:tRNA binding"/>
    <property type="evidence" value="ECO:0007669"/>
    <property type="project" value="TreeGrafter"/>
</dbReference>
<keyword evidence="3 11" id="KW-0489">Methyltransferase</keyword>
<feature type="domain" description="SAM-dependent MTase TRM10-type" evidence="10">
    <location>
        <begin position="137"/>
        <end position="359"/>
    </location>
</feature>
<dbReference type="CDD" id="cd18089">
    <property type="entry name" value="SPOUT_Trm10-like"/>
    <property type="match status" value="1"/>
</dbReference>
<evidence type="ECO:0000256" key="6">
    <source>
        <dbReference type="ARBA" id="ARBA00031792"/>
    </source>
</evidence>
<name>A0A6A6G0Y7_9PEZI</name>
<dbReference type="PROSITE" id="PS51675">
    <property type="entry name" value="SAM_MT_TRM10"/>
    <property type="match status" value="1"/>
</dbReference>
<dbReference type="Gene3D" id="3.40.1280.30">
    <property type="match status" value="1"/>
</dbReference>
<dbReference type="InterPro" id="IPR038459">
    <property type="entry name" value="MT_TRM10-typ_sf"/>
</dbReference>
<keyword evidence="4 11" id="KW-0808">Transferase</keyword>
<organism evidence="11 12">
    <name type="scientific">Elsinoe ampelina</name>
    <dbReference type="NCBI Taxonomy" id="302913"/>
    <lineage>
        <taxon>Eukaryota</taxon>
        <taxon>Fungi</taxon>
        <taxon>Dikarya</taxon>
        <taxon>Ascomycota</taxon>
        <taxon>Pezizomycotina</taxon>
        <taxon>Dothideomycetes</taxon>
        <taxon>Dothideomycetidae</taxon>
        <taxon>Myriangiales</taxon>
        <taxon>Elsinoaceae</taxon>
        <taxon>Elsinoe</taxon>
    </lineage>
</organism>
<dbReference type="Proteomes" id="UP000799538">
    <property type="component" value="Unassembled WGS sequence"/>
</dbReference>
<evidence type="ECO:0000259" key="10">
    <source>
        <dbReference type="PROSITE" id="PS51675"/>
    </source>
</evidence>
<evidence type="ECO:0000256" key="7">
    <source>
        <dbReference type="ARBA" id="ARBA00032166"/>
    </source>
</evidence>
<feature type="region of interest" description="Disordered" evidence="9">
    <location>
        <begin position="78"/>
        <end position="101"/>
    </location>
</feature>
<dbReference type="EMBL" id="ML992516">
    <property type="protein sequence ID" value="KAF2219406.1"/>
    <property type="molecule type" value="Genomic_DNA"/>
</dbReference>
<protein>
    <recommendedName>
        <fullName evidence="2">tRNA (guanine(9)-N1)-methyltransferase</fullName>
        <ecNumber evidence="1">2.1.1.221</ecNumber>
    </recommendedName>
    <alternativeName>
        <fullName evidence="7">tRNA methyltransferase 10</fullName>
    </alternativeName>
    <alternativeName>
        <fullName evidence="6">tRNA(m1G9)-methyltransferase</fullName>
    </alternativeName>
</protein>
<dbReference type="PANTHER" id="PTHR13563:SF13">
    <property type="entry name" value="TRNA METHYLTRANSFERASE 10 HOMOLOG A"/>
    <property type="match status" value="1"/>
</dbReference>
<dbReference type="GO" id="GO:0052905">
    <property type="term" value="F:tRNA (guanosine(9)-N1)-methyltransferase activity"/>
    <property type="evidence" value="ECO:0007669"/>
    <property type="project" value="UniProtKB-EC"/>
</dbReference>
<gene>
    <name evidence="11" type="ORF">BDZ85DRAFT_304482</name>
</gene>
<dbReference type="EC" id="2.1.1.221" evidence="1"/>
<comment type="catalytic activity">
    <reaction evidence="8">
        <text>guanosine(9) in tRNA + S-adenosyl-L-methionine = N(1)-methylguanosine(9) in tRNA + S-adenosyl-L-homocysteine + H(+)</text>
        <dbReference type="Rhea" id="RHEA:43156"/>
        <dbReference type="Rhea" id="RHEA-COMP:10367"/>
        <dbReference type="Rhea" id="RHEA-COMP:10368"/>
        <dbReference type="ChEBI" id="CHEBI:15378"/>
        <dbReference type="ChEBI" id="CHEBI:57856"/>
        <dbReference type="ChEBI" id="CHEBI:59789"/>
        <dbReference type="ChEBI" id="CHEBI:73542"/>
        <dbReference type="ChEBI" id="CHEBI:74269"/>
        <dbReference type="EC" id="2.1.1.221"/>
    </reaction>
</comment>
<reference evidence="12" key="1">
    <citation type="journal article" date="2020" name="Stud. Mycol.">
        <title>101 Dothideomycetes genomes: A test case for predicting lifestyles and emergence of pathogens.</title>
        <authorList>
            <person name="Haridas S."/>
            <person name="Albert R."/>
            <person name="Binder M."/>
            <person name="Bloem J."/>
            <person name="LaButti K."/>
            <person name="Salamov A."/>
            <person name="Andreopoulos B."/>
            <person name="Baker S."/>
            <person name="Barry K."/>
            <person name="Bills G."/>
            <person name="Bluhm B."/>
            <person name="Cannon C."/>
            <person name="Castanera R."/>
            <person name="Culley D."/>
            <person name="Daum C."/>
            <person name="Ezra D."/>
            <person name="Gonzalez J."/>
            <person name="Henrissat B."/>
            <person name="Kuo A."/>
            <person name="Liang C."/>
            <person name="Lipzen A."/>
            <person name="Lutzoni F."/>
            <person name="Magnuson J."/>
            <person name="Mondo S."/>
            <person name="Nolan M."/>
            <person name="Ohm R."/>
            <person name="Pangilinan J."/>
            <person name="Park H.-J."/>
            <person name="Ramirez L."/>
            <person name="Alfaro M."/>
            <person name="Sun H."/>
            <person name="Tritt A."/>
            <person name="Yoshinaga Y."/>
            <person name="Zwiers L.-H."/>
            <person name="Turgeon B."/>
            <person name="Goodwin S."/>
            <person name="Spatafora J."/>
            <person name="Crous P."/>
            <person name="Grigoriev I."/>
        </authorList>
    </citation>
    <scope>NUCLEOTIDE SEQUENCE [LARGE SCALE GENOMIC DNA]</scope>
    <source>
        <strain evidence="12">CECT 20119</strain>
    </source>
</reference>
<keyword evidence="5" id="KW-0949">S-adenosyl-L-methionine</keyword>
<evidence type="ECO:0000256" key="2">
    <source>
        <dbReference type="ARBA" id="ARBA00020451"/>
    </source>
</evidence>